<evidence type="ECO:0000256" key="9">
    <source>
        <dbReference type="ARBA" id="ARBA00023136"/>
    </source>
</evidence>
<dbReference type="EC" id="3.6.3.17" evidence="11"/>
<dbReference type="CDD" id="cd03215">
    <property type="entry name" value="ABC_Carb_Monos_II"/>
    <property type="match status" value="1"/>
</dbReference>
<evidence type="ECO:0000313" key="11">
    <source>
        <dbReference type="EMBL" id="QDV26214.1"/>
    </source>
</evidence>
<feature type="domain" description="ABC transporter" evidence="10">
    <location>
        <begin position="259"/>
        <end position="504"/>
    </location>
</feature>
<dbReference type="Proteomes" id="UP000318017">
    <property type="component" value="Chromosome"/>
</dbReference>
<dbReference type="GO" id="GO:0016887">
    <property type="term" value="F:ATP hydrolysis activity"/>
    <property type="evidence" value="ECO:0007669"/>
    <property type="project" value="InterPro"/>
</dbReference>
<keyword evidence="2" id="KW-0813">Transport</keyword>
<keyword evidence="5" id="KW-0677">Repeat</keyword>
<dbReference type="GO" id="GO:0005886">
    <property type="term" value="C:plasma membrane"/>
    <property type="evidence" value="ECO:0007669"/>
    <property type="project" value="UniProtKB-SubCell"/>
</dbReference>
<keyword evidence="12" id="KW-1185">Reference proteome</keyword>
<accession>A0A518GC85</accession>
<dbReference type="PANTHER" id="PTHR43790">
    <property type="entry name" value="CARBOHYDRATE TRANSPORT ATP-BINDING PROTEIN MG119-RELATED"/>
    <property type="match status" value="1"/>
</dbReference>
<gene>
    <name evidence="11" type="primary">rbsA_3</name>
    <name evidence="11" type="ORF">Q31a_45860</name>
</gene>
<evidence type="ECO:0000256" key="1">
    <source>
        <dbReference type="ARBA" id="ARBA00004202"/>
    </source>
</evidence>
<keyword evidence="4" id="KW-0762">Sugar transport</keyword>
<evidence type="ECO:0000256" key="2">
    <source>
        <dbReference type="ARBA" id="ARBA00022448"/>
    </source>
</evidence>
<keyword evidence="11" id="KW-0378">Hydrolase</keyword>
<dbReference type="InterPro" id="IPR003593">
    <property type="entry name" value="AAA+_ATPase"/>
</dbReference>
<evidence type="ECO:0000259" key="10">
    <source>
        <dbReference type="PROSITE" id="PS50893"/>
    </source>
</evidence>
<dbReference type="GO" id="GO:0005524">
    <property type="term" value="F:ATP binding"/>
    <property type="evidence" value="ECO:0007669"/>
    <property type="project" value="UniProtKB-KW"/>
</dbReference>
<dbReference type="Pfam" id="PF00005">
    <property type="entry name" value="ABC_tran"/>
    <property type="match status" value="2"/>
</dbReference>
<dbReference type="EMBL" id="CP036298">
    <property type="protein sequence ID" value="QDV26214.1"/>
    <property type="molecule type" value="Genomic_DNA"/>
</dbReference>
<sequence>MQPIISIRGISKQFNAVRALDDVSFDVMPGELHAVMGENGAGKSTLMKILSGVLVDYAGELWIEGARQQFQNTRDAEQVGVSIIHQELNLVEQLSVAANIFLGREIVSPWGMLNQAAMDRESARLLSELESNIAPTAMVGTLRVGDQQIIEIAKALSINASILIMDEPTSALTESEVARLYGVIETLRQRGVTILYISHKMDEVFRLADRITVLRDGKFVTTVDRQETSPREIAHLMVGRELEQSQIRQISTGERSVRLAVRNLGLAWPGHSKPWRLQGIEFELRCGEILGIAGLMGAGRTELLECLFGASFVPPTGQILIDGELQSFRHPAEAMQAGLAMVTEDRKRSGLFGHVPVRDNITVCALRELASYSIVSSARERLAAQQQVDRLQIKTDGIQASMHSLSGGNQQKCIIGRCLMTSPKILLLDDPTRGVDVGAKAELYRLMEQLAEAGMSIIVTSSELPELLTVSDRILVLCEGQLTGEFSRSEATEQKIMEAATHQNV</sequence>
<dbReference type="OrthoDB" id="9771863at2"/>
<dbReference type="InterPro" id="IPR027417">
    <property type="entry name" value="P-loop_NTPase"/>
</dbReference>
<evidence type="ECO:0000256" key="8">
    <source>
        <dbReference type="ARBA" id="ARBA00022967"/>
    </source>
</evidence>
<dbReference type="PROSITE" id="PS50893">
    <property type="entry name" value="ABC_TRANSPORTER_2"/>
    <property type="match status" value="2"/>
</dbReference>
<keyword evidence="3" id="KW-1003">Cell membrane</keyword>
<evidence type="ECO:0000256" key="6">
    <source>
        <dbReference type="ARBA" id="ARBA00022741"/>
    </source>
</evidence>
<dbReference type="Gene3D" id="3.40.50.300">
    <property type="entry name" value="P-loop containing nucleotide triphosphate hydrolases"/>
    <property type="match status" value="2"/>
</dbReference>
<evidence type="ECO:0000313" key="12">
    <source>
        <dbReference type="Proteomes" id="UP000318017"/>
    </source>
</evidence>
<keyword evidence="9" id="KW-0472">Membrane</keyword>
<dbReference type="KEGG" id="ahel:Q31a_45860"/>
<keyword evidence="6" id="KW-0547">Nucleotide-binding</keyword>
<evidence type="ECO:0000256" key="3">
    <source>
        <dbReference type="ARBA" id="ARBA00022475"/>
    </source>
</evidence>
<evidence type="ECO:0000256" key="7">
    <source>
        <dbReference type="ARBA" id="ARBA00022840"/>
    </source>
</evidence>
<dbReference type="PANTHER" id="PTHR43790:SF3">
    <property type="entry name" value="D-ALLOSE IMPORT ATP-BINDING PROTEIN ALSA-RELATED"/>
    <property type="match status" value="1"/>
</dbReference>
<keyword evidence="7 11" id="KW-0067">ATP-binding</keyword>
<evidence type="ECO:0000256" key="4">
    <source>
        <dbReference type="ARBA" id="ARBA00022597"/>
    </source>
</evidence>
<dbReference type="InterPro" id="IPR050107">
    <property type="entry name" value="ABC_carbohydrate_import_ATPase"/>
</dbReference>
<dbReference type="InterPro" id="IPR003439">
    <property type="entry name" value="ABC_transporter-like_ATP-bd"/>
</dbReference>
<dbReference type="SMART" id="SM00382">
    <property type="entry name" value="AAA"/>
    <property type="match status" value="2"/>
</dbReference>
<dbReference type="CDD" id="cd03216">
    <property type="entry name" value="ABC_Carb_Monos_I"/>
    <property type="match status" value="1"/>
</dbReference>
<organism evidence="11 12">
    <name type="scientific">Aureliella helgolandensis</name>
    <dbReference type="NCBI Taxonomy" id="2527968"/>
    <lineage>
        <taxon>Bacteria</taxon>
        <taxon>Pseudomonadati</taxon>
        <taxon>Planctomycetota</taxon>
        <taxon>Planctomycetia</taxon>
        <taxon>Pirellulales</taxon>
        <taxon>Pirellulaceae</taxon>
        <taxon>Aureliella</taxon>
    </lineage>
</organism>
<name>A0A518GC85_9BACT</name>
<evidence type="ECO:0000256" key="5">
    <source>
        <dbReference type="ARBA" id="ARBA00022737"/>
    </source>
</evidence>
<dbReference type="SUPFAM" id="SSF52540">
    <property type="entry name" value="P-loop containing nucleoside triphosphate hydrolases"/>
    <property type="match status" value="2"/>
</dbReference>
<reference evidence="11 12" key="1">
    <citation type="submission" date="2019-02" db="EMBL/GenBank/DDBJ databases">
        <title>Deep-cultivation of Planctomycetes and their phenomic and genomic characterization uncovers novel biology.</title>
        <authorList>
            <person name="Wiegand S."/>
            <person name="Jogler M."/>
            <person name="Boedeker C."/>
            <person name="Pinto D."/>
            <person name="Vollmers J."/>
            <person name="Rivas-Marin E."/>
            <person name="Kohn T."/>
            <person name="Peeters S.H."/>
            <person name="Heuer A."/>
            <person name="Rast P."/>
            <person name="Oberbeckmann S."/>
            <person name="Bunk B."/>
            <person name="Jeske O."/>
            <person name="Meyerdierks A."/>
            <person name="Storesund J.E."/>
            <person name="Kallscheuer N."/>
            <person name="Luecker S."/>
            <person name="Lage O.M."/>
            <person name="Pohl T."/>
            <person name="Merkel B.J."/>
            <person name="Hornburger P."/>
            <person name="Mueller R.-W."/>
            <person name="Bruemmer F."/>
            <person name="Labrenz M."/>
            <person name="Spormann A.M."/>
            <person name="Op den Camp H."/>
            <person name="Overmann J."/>
            <person name="Amann R."/>
            <person name="Jetten M.S.M."/>
            <person name="Mascher T."/>
            <person name="Medema M.H."/>
            <person name="Devos D.P."/>
            <person name="Kaster A.-K."/>
            <person name="Ovreas L."/>
            <person name="Rohde M."/>
            <person name="Galperin M.Y."/>
            <person name="Jogler C."/>
        </authorList>
    </citation>
    <scope>NUCLEOTIDE SEQUENCE [LARGE SCALE GENOMIC DNA]</scope>
    <source>
        <strain evidence="11 12">Q31a</strain>
    </source>
</reference>
<dbReference type="AlphaFoldDB" id="A0A518GC85"/>
<dbReference type="RefSeq" id="WP_145082192.1">
    <property type="nucleotide sequence ID" value="NZ_CP036298.1"/>
</dbReference>
<proteinExistence type="predicted"/>
<dbReference type="FunFam" id="3.40.50.300:FF:000127">
    <property type="entry name" value="Ribose import ATP-binding protein RbsA"/>
    <property type="match status" value="1"/>
</dbReference>
<feature type="domain" description="ABC transporter" evidence="10">
    <location>
        <begin position="5"/>
        <end position="241"/>
    </location>
</feature>
<comment type="subcellular location">
    <subcellularLocation>
        <location evidence="1">Cell membrane</location>
        <topology evidence="1">Peripheral membrane protein</topology>
    </subcellularLocation>
</comment>
<keyword evidence="8" id="KW-1278">Translocase</keyword>
<protein>
    <submittedName>
        <fullName evidence="11">Ribose import ATP-binding protein RbsA</fullName>
        <ecNumber evidence="11">3.6.3.17</ecNumber>
    </submittedName>
</protein>